<dbReference type="PANTHER" id="PTHR47901">
    <property type="entry name" value="CASPASE RECRUITMENT DOMAIN-CONTAINING PROTEIN 18"/>
    <property type="match status" value="1"/>
</dbReference>
<organism evidence="2 3">
    <name type="scientific">Sparus aurata</name>
    <name type="common">Gilthead sea bream</name>
    <dbReference type="NCBI Taxonomy" id="8175"/>
    <lineage>
        <taxon>Eukaryota</taxon>
        <taxon>Metazoa</taxon>
        <taxon>Chordata</taxon>
        <taxon>Craniata</taxon>
        <taxon>Vertebrata</taxon>
        <taxon>Euteleostomi</taxon>
        <taxon>Actinopterygii</taxon>
        <taxon>Neopterygii</taxon>
        <taxon>Teleostei</taxon>
        <taxon>Neoteleostei</taxon>
        <taxon>Acanthomorphata</taxon>
        <taxon>Eupercaria</taxon>
        <taxon>Spariformes</taxon>
        <taxon>Sparidae</taxon>
        <taxon>Sparus</taxon>
    </lineage>
</organism>
<feature type="domain" description="CARD" evidence="1">
    <location>
        <begin position="1"/>
        <end position="91"/>
    </location>
</feature>
<dbReference type="SMART" id="SM00114">
    <property type="entry name" value="CARD"/>
    <property type="match status" value="1"/>
</dbReference>
<dbReference type="OMA" id="EYKQRAD"/>
<dbReference type="GO" id="GO:0006508">
    <property type="term" value="P:proteolysis"/>
    <property type="evidence" value="ECO:0007669"/>
    <property type="project" value="InterPro"/>
</dbReference>
<dbReference type="PANTHER" id="PTHR47901:SF3">
    <property type="entry name" value="CASPASE-1"/>
    <property type="match status" value="1"/>
</dbReference>
<dbReference type="InterPro" id="IPR011029">
    <property type="entry name" value="DEATH-like_dom_sf"/>
</dbReference>
<dbReference type="GO" id="GO:0072557">
    <property type="term" value="C:IPAF inflammasome complex"/>
    <property type="evidence" value="ECO:0007669"/>
    <property type="project" value="TreeGrafter"/>
</dbReference>
<dbReference type="InterPro" id="IPR002398">
    <property type="entry name" value="Pept_C14"/>
</dbReference>
<dbReference type="SUPFAM" id="SSF47986">
    <property type="entry name" value="DEATH domain"/>
    <property type="match status" value="1"/>
</dbReference>
<dbReference type="GO" id="GO:0072559">
    <property type="term" value="C:NLRP3 inflammasome complex"/>
    <property type="evidence" value="ECO:0007669"/>
    <property type="project" value="TreeGrafter"/>
</dbReference>
<keyword evidence="3" id="KW-1185">Reference proteome</keyword>
<dbReference type="InParanoid" id="A0A671UWN0"/>
<evidence type="ECO:0000313" key="2">
    <source>
        <dbReference type="Ensembl" id="ENSSAUP00010018832.1"/>
    </source>
</evidence>
<dbReference type="GO" id="GO:0042981">
    <property type="term" value="P:regulation of apoptotic process"/>
    <property type="evidence" value="ECO:0007669"/>
    <property type="project" value="InterPro"/>
</dbReference>
<proteinExistence type="predicted"/>
<dbReference type="Pfam" id="PF00619">
    <property type="entry name" value="CARD"/>
    <property type="match status" value="1"/>
</dbReference>
<reference evidence="2" key="2">
    <citation type="submission" date="2025-08" db="UniProtKB">
        <authorList>
            <consortium name="Ensembl"/>
        </authorList>
    </citation>
    <scope>IDENTIFICATION</scope>
</reference>
<accession>A0A671UWN0</accession>
<dbReference type="Gene3D" id="1.10.533.10">
    <property type="entry name" value="Death Domain, Fas"/>
    <property type="match status" value="1"/>
</dbReference>
<reference evidence="2" key="1">
    <citation type="submission" date="2021-04" db="EMBL/GenBank/DDBJ databases">
        <authorList>
            <consortium name="Wellcome Sanger Institute Data Sharing"/>
        </authorList>
    </citation>
    <scope>NUCLEOTIDE SEQUENCE [LARGE SCALE GENOMIC DNA]</scope>
</reference>
<reference evidence="2" key="3">
    <citation type="submission" date="2025-09" db="UniProtKB">
        <authorList>
            <consortium name="Ensembl"/>
        </authorList>
    </citation>
    <scope>IDENTIFICATION</scope>
</reference>
<evidence type="ECO:0000313" key="3">
    <source>
        <dbReference type="Proteomes" id="UP000472265"/>
    </source>
</evidence>
<sequence length="95" mass="10610">MADKQLAAVRSIFVEKVSTAVISQLLDDLSEDGVLNDLERESILEENRTRVDKARALIDTVKRKGDVPSAKMIARLQTRDLSLYTLLHQTLAQSS</sequence>
<dbReference type="GeneTree" id="ENSGT00970000193969"/>
<evidence type="ECO:0000259" key="1">
    <source>
        <dbReference type="PROSITE" id="PS50209"/>
    </source>
</evidence>
<dbReference type="Proteomes" id="UP000472265">
    <property type="component" value="Chromosome 2"/>
</dbReference>
<dbReference type="GO" id="GO:0097169">
    <property type="term" value="C:AIM2 inflammasome complex"/>
    <property type="evidence" value="ECO:0007669"/>
    <property type="project" value="TreeGrafter"/>
</dbReference>
<dbReference type="PROSITE" id="PS50209">
    <property type="entry name" value="CARD"/>
    <property type="match status" value="1"/>
</dbReference>
<dbReference type="Ensembl" id="ENSSAUT00010019879.1">
    <property type="protein sequence ID" value="ENSSAUP00010018832.1"/>
    <property type="gene ID" value="ENSSAUG00010008486.1"/>
</dbReference>
<name>A0A671UWN0_SPAAU</name>
<dbReference type="AlphaFoldDB" id="A0A671UWN0"/>
<dbReference type="InterPro" id="IPR001315">
    <property type="entry name" value="CARD"/>
</dbReference>
<dbReference type="GO" id="GO:0050727">
    <property type="term" value="P:regulation of inflammatory response"/>
    <property type="evidence" value="ECO:0007669"/>
    <property type="project" value="TreeGrafter"/>
</dbReference>
<protein>
    <recommendedName>
        <fullName evidence="1">CARD domain-containing protein</fullName>
    </recommendedName>
</protein>
<dbReference type="GO" id="GO:0004197">
    <property type="term" value="F:cysteine-type endopeptidase activity"/>
    <property type="evidence" value="ECO:0007669"/>
    <property type="project" value="InterPro"/>
</dbReference>